<keyword evidence="2" id="KW-0813">Transport</keyword>
<dbReference type="FunFam" id="3.40.50.300:FF:000299">
    <property type="entry name" value="ABC transporter ATP-binding protein/permease"/>
    <property type="match status" value="1"/>
</dbReference>
<dbReference type="GO" id="GO:0015421">
    <property type="term" value="F:ABC-type oligopeptide transporter activity"/>
    <property type="evidence" value="ECO:0007669"/>
    <property type="project" value="TreeGrafter"/>
</dbReference>
<dbReference type="InterPro" id="IPR003593">
    <property type="entry name" value="AAA+_ATPase"/>
</dbReference>
<evidence type="ECO:0000313" key="14">
    <source>
        <dbReference type="Proteomes" id="UP000231586"/>
    </source>
</evidence>
<gene>
    <name evidence="13" type="ORF">CLV34_1893</name>
</gene>
<dbReference type="PROSITE" id="PS00211">
    <property type="entry name" value="ABC_TRANSPORTER_1"/>
    <property type="match status" value="1"/>
</dbReference>
<comment type="subcellular location">
    <subcellularLocation>
        <location evidence="1">Cell membrane</location>
        <topology evidence="1">Multi-pass membrane protein</topology>
    </subcellularLocation>
</comment>
<name>A0A2M8WR03_9MICO</name>
<dbReference type="GO" id="GO:0005886">
    <property type="term" value="C:plasma membrane"/>
    <property type="evidence" value="ECO:0007669"/>
    <property type="project" value="UniProtKB-SubCell"/>
</dbReference>
<accession>A0A2M8WR03</accession>
<evidence type="ECO:0000259" key="11">
    <source>
        <dbReference type="PROSITE" id="PS50893"/>
    </source>
</evidence>
<evidence type="ECO:0000256" key="6">
    <source>
        <dbReference type="ARBA" id="ARBA00022840"/>
    </source>
</evidence>
<sequence length="643" mass="68711">MTAAASAPAPRTEAQLAQDAESLSTVASMRRLVPYIRPVLPRIVGGIASALGASLAALAIPRVLEWLVNGPLTEGLEHHDTRQLWWGCALVLGLGLLEAGLIYVRRQLIMVPGTQIEARLRTELFEHLQDLPVAFHDRWPGGQLLSRSMSDLGLLRRWIAFGMMLLVVASVTIVVGIAILVGSSGLLGVVYLAGALPMTILAFTFSRRFRRVARQSQDQAGDLATAVEESVHGIRVLKAFGRGRDALSSFSEQADELRTTELTKARTQATLMGWLTAIPELTLGVSLVLGVWMVSEGRISVGALVAFFATAAIVNSPFIDLGMVLSMTLNARTAVDRYFDVMSTPNSLPDPADPVELTDPRGDLTFTDVHFRYGDAPATGPGSRDILDGVDLAVPAGATVALVGLTGSGKSTLSMLVPRLYDVTGGTVAIDGVDVRAMTREHLRSLVGVAFEDATLFSASVRENVLLGAPDDARTDADLERALEVARAEFVHGLPDGVDTTIGEEGMSLSGGQRQRLALARAIAARPRVLVLDDPLSALDVDTEEAIQARLRTELDGITTLIVAHRPSTVALADLVAVLQDGRITAVGRHSDLLATDEHYRYVISSLEEEFVPPPSEEDEVLREIAAGAVASVRDQADEGSAR</sequence>
<feature type="transmembrane region" description="Helical" evidence="10">
    <location>
        <begin position="84"/>
        <end position="104"/>
    </location>
</feature>
<dbReference type="InterPro" id="IPR039421">
    <property type="entry name" value="Type_1_exporter"/>
</dbReference>
<evidence type="ECO:0000259" key="12">
    <source>
        <dbReference type="PROSITE" id="PS50929"/>
    </source>
</evidence>
<dbReference type="SMART" id="SM00382">
    <property type="entry name" value="AAA"/>
    <property type="match status" value="1"/>
</dbReference>
<proteinExistence type="inferred from homology"/>
<evidence type="ECO:0000256" key="3">
    <source>
        <dbReference type="ARBA" id="ARBA00022475"/>
    </source>
</evidence>
<comment type="caution">
    <text evidence="13">The sequence shown here is derived from an EMBL/GenBank/DDBJ whole genome shotgun (WGS) entry which is preliminary data.</text>
</comment>
<dbReference type="InterPro" id="IPR003439">
    <property type="entry name" value="ABC_transporter-like_ATP-bd"/>
</dbReference>
<evidence type="ECO:0000256" key="9">
    <source>
        <dbReference type="ARBA" id="ARBA00061644"/>
    </source>
</evidence>
<evidence type="ECO:0000256" key="5">
    <source>
        <dbReference type="ARBA" id="ARBA00022741"/>
    </source>
</evidence>
<dbReference type="SUPFAM" id="SSF90123">
    <property type="entry name" value="ABC transporter transmembrane region"/>
    <property type="match status" value="1"/>
</dbReference>
<dbReference type="PANTHER" id="PTHR43394">
    <property type="entry name" value="ATP-DEPENDENT PERMEASE MDL1, MITOCHONDRIAL"/>
    <property type="match status" value="1"/>
</dbReference>
<evidence type="ECO:0000256" key="8">
    <source>
        <dbReference type="ARBA" id="ARBA00023136"/>
    </source>
</evidence>
<dbReference type="GO" id="GO:0016887">
    <property type="term" value="F:ATP hydrolysis activity"/>
    <property type="evidence" value="ECO:0007669"/>
    <property type="project" value="InterPro"/>
</dbReference>
<organism evidence="13 14">
    <name type="scientific">Luteimicrobium subarcticum</name>
    <dbReference type="NCBI Taxonomy" id="620910"/>
    <lineage>
        <taxon>Bacteria</taxon>
        <taxon>Bacillati</taxon>
        <taxon>Actinomycetota</taxon>
        <taxon>Actinomycetes</taxon>
        <taxon>Micrococcales</taxon>
        <taxon>Luteimicrobium</taxon>
    </lineage>
</organism>
<dbReference type="EMBL" id="PGTZ01000008">
    <property type="protein sequence ID" value="PJI93324.1"/>
    <property type="molecule type" value="Genomic_DNA"/>
</dbReference>
<dbReference type="Pfam" id="PF00664">
    <property type="entry name" value="ABC_membrane"/>
    <property type="match status" value="1"/>
</dbReference>
<evidence type="ECO:0000256" key="2">
    <source>
        <dbReference type="ARBA" id="ARBA00022448"/>
    </source>
</evidence>
<evidence type="ECO:0000313" key="13">
    <source>
        <dbReference type="EMBL" id="PJI93324.1"/>
    </source>
</evidence>
<reference evidence="13 14" key="1">
    <citation type="submission" date="2017-11" db="EMBL/GenBank/DDBJ databases">
        <title>Genomic Encyclopedia of Archaeal and Bacterial Type Strains, Phase II (KMG-II): From Individual Species to Whole Genera.</title>
        <authorList>
            <person name="Goeker M."/>
        </authorList>
    </citation>
    <scope>NUCLEOTIDE SEQUENCE [LARGE SCALE GENOMIC DNA]</scope>
    <source>
        <strain evidence="13 14">DSM 22413</strain>
    </source>
</reference>
<keyword evidence="4 10" id="KW-0812">Transmembrane</keyword>
<protein>
    <submittedName>
        <fullName evidence="13">ATP-binding cassette subfamily B protein</fullName>
    </submittedName>
</protein>
<dbReference type="InterPro" id="IPR017871">
    <property type="entry name" value="ABC_transporter-like_CS"/>
</dbReference>
<dbReference type="Gene3D" id="1.20.1560.10">
    <property type="entry name" value="ABC transporter type 1, transmembrane domain"/>
    <property type="match status" value="1"/>
</dbReference>
<dbReference type="PROSITE" id="PS50893">
    <property type="entry name" value="ABC_TRANSPORTER_2"/>
    <property type="match status" value="1"/>
</dbReference>
<dbReference type="InterPro" id="IPR036640">
    <property type="entry name" value="ABC1_TM_sf"/>
</dbReference>
<dbReference type="Pfam" id="PF00005">
    <property type="entry name" value="ABC_tran"/>
    <property type="match status" value="1"/>
</dbReference>
<dbReference type="RefSeq" id="WP_342747215.1">
    <property type="nucleotide sequence ID" value="NZ_PGTZ01000008.1"/>
</dbReference>
<keyword evidence="3" id="KW-1003">Cell membrane</keyword>
<feature type="transmembrane region" description="Helical" evidence="10">
    <location>
        <begin position="271"/>
        <end position="293"/>
    </location>
</feature>
<dbReference type="AlphaFoldDB" id="A0A2M8WR03"/>
<keyword evidence="5" id="KW-0547">Nucleotide-binding</keyword>
<dbReference type="CDD" id="cd18543">
    <property type="entry name" value="ABC_6TM_Rv0194_D1_like"/>
    <property type="match status" value="1"/>
</dbReference>
<keyword evidence="14" id="KW-1185">Reference proteome</keyword>
<dbReference type="InterPro" id="IPR027417">
    <property type="entry name" value="P-loop_NTPase"/>
</dbReference>
<evidence type="ECO:0000256" key="1">
    <source>
        <dbReference type="ARBA" id="ARBA00004651"/>
    </source>
</evidence>
<evidence type="ECO:0000256" key="10">
    <source>
        <dbReference type="SAM" id="Phobius"/>
    </source>
</evidence>
<evidence type="ECO:0000256" key="7">
    <source>
        <dbReference type="ARBA" id="ARBA00022989"/>
    </source>
</evidence>
<dbReference type="SUPFAM" id="SSF52540">
    <property type="entry name" value="P-loop containing nucleoside triphosphate hydrolases"/>
    <property type="match status" value="1"/>
</dbReference>
<feature type="transmembrane region" description="Helical" evidence="10">
    <location>
        <begin position="158"/>
        <end position="180"/>
    </location>
</feature>
<keyword evidence="7 10" id="KW-1133">Transmembrane helix</keyword>
<feature type="domain" description="ABC transporter" evidence="11">
    <location>
        <begin position="364"/>
        <end position="606"/>
    </location>
</feature>
<keyword evidence="6 13" id="KW-0067">ATP-binding</keyword>
<evidence type="ECO:0000256" key="4">
    <source>
        <dbReference type="ARBA" id="ARBA00022692"/>
    </source>
</evidence>
<dbReference type="GO" id="GO:0005524">
    <property type="term" value="F:ATP binding"/>
    <property type="evidence" value="ECO:0007669"/>
    <property type="project" value="UniProtKB-KW"/>
</dbReference>
<dbReference type="InterPro" id="IPR011527">
    <property type="entry name" value="ABC1_TM_dom"/>
</dbReference>
<feature type="transmembrane region" description="Helical" evidence="10">
    <location>
        <begin position="186"/>
        <end position="205"/>
    </location>
</feature>
<dbReference type="Proteomes" id="UP000231586">
    <property type="component" value="Unassembled WGS sequence"/>
</dbReference>
<comment type="similarity">
    <text evidence="9">Belongs to the ABC transporter superfamily. Lipid exporter (TC 3.A.1.106) family.</text>
</comment>
<dbReference type="PROSITE" id="PS50929">
    <property type="entry name" value="ABC_TM1F"/>
    <property type="match status" value="1"/>
</dbReference>
<dbReference type="PANTHER" id="PTHR43394:SF1">
    <property type="entry name" value="ATP-BINDING CASSETTE SUB-FAMILY B MEMBER 10, MITOCHONDRIAL"/>
    <property type="match status" value="1"/>
</dbReference>
<feature type="domain" description="ABC transmembrane type-1" evidence="12">
    <location>
        <begin position="44"/>
        <end position="330"/>
    </location>
</feature>
<dbReference type="Gene3D" id="3.40.50.300">
    <property type="entry name" value="P-loop containing nucleotide triphosphate hydrolases"/>
    <property type="match status" value="1"/>
</dbReference>
<feature type="transmembrane region" description="Helical" evidence="10">
    <location>
        <begin position="39"/>
        <end position="64"/>
    </location>
</feature>
<feature type="transmembrane region" description="Helical" evidence="10">
    <location>
        <begin position="299"/>
        <end position="319"/>
    </location>
</feature>
<keyword evidence="8 10" id="KW-0472">Membrane</keyword>